<keyword evidence="4" id="KW-1185">Reference proteome</keyword>
<dbReference type="AlphaFoldDB" id="A0A918ZU45"/>
<dbReference type="InterPro" id="IPR013656">
    <property type="entry name" value="PAS_4"/>
</dbReference>
<name>A0A918ZU45_9ACTN</name>
<comment type="caution">
    <text evidence="3">The sequence shown here is derived from an EMBL/GenBank/DDBJ whole genome shotgun (WGS) entry which is preliminary data.</text>
</comment>
<evidence type="ECO:0000259" key="2">
    <source>
        <dbReference type="Pfam" id="PF08448"/>
    </source>
</evidence>
<dbReference type="Proteomes" id="UP000641386">
    <property type="component" value="Unassembled WGS sequence"/>
</dbReference>
<reference evidence="3" key="2">
    <citation type="submission" date="2020-09" db="EMBL/GenBank/DDBJ databases">
        <authorList>
            <person name="Sun Q."/>
            <person name="Ohkuma M."/>
        </authorList>
    </citation>
    <scope>NUCLEOTIDE SEQUENCE</scope>
    <source>
        <strain evidence="3">JCM 3302</strain>
    </source>
</reference>
<evidence type="ECO:0000313" key="4">
    <source>
        <dbReference type="Proteomes" id="UP000641386"/>
    </source>
</evidence>
<protein>
    <recommendedName>
        <fullName evidence="2">PAS fold-4 domain-containing protein</fullName>
    </recommendedName>
</protein>
<accession>A0A918ZU45</accession>
<dbReference type="Pfam" id="PF08448">
    <property type="entry name" value="PAS_4"/>
    <property type="match status" value="1"/>
</dbReference>
<dbReference type="Gene3D" id="3.30.450.20">
    <property type="entry name" value="PAS domain"/>
    <property type="match status" value="1"/>
</dbReference>
<gene>
    <name evidence="3" type="ORF">GCM10014715_23080</name>
</gene>
<proteinExistence type="predicted"/>
<feature type="domain" description="PAS fold-4" evidence="2">
    <location>
        <begin position="3"/>
        <end position="74"/>
    </location>
</feature>
<organism evidence="3 4">
    <name type="scientific">Streptomyces spiralis</name>
    <dbReference type="NCBI Taxonomy" id="66376"/>
    <lineage>
        <taxon>Bacteria</taxon>
        <taxon>Bacillati</taxon>
        <taxon>Actinomycetota</taxon>
        <taxon>Actinomycetes</taxon>
        <taxon>Kitasatosporales</taxon>
        <taxon>Streptomycetaceae</taxon>
        <taxon>Streptomyces</taxon>
    </lineage>
</organism>
<sequence length="115" mass="12561">MTDVQPRLDGETLEAAMRQVLRTGRPVLDLHLRGRPKSDPSRERVCSNPAFRLCDASDRPVGVCCLFLNITERVPSRLGIRSRSRAPPVTDPARTRGMSSMTGPAVPGSALRPAQ</sequence>
<evidence type="ECO:0000256" key="1">
    <source>
        <dbReference type="SAM" id="MobiDB-lite"/>
    </source>
</evidence>
<evidence type="ECO:0000313" key="3">
    <source>
        <dbReference type="EMBL" id="GHE68724.1"/>
    </source>
</evidence>
<dbReference type="EMBL" id="BNBC01000008">
    <property type="protein sequence ID" value="GHE68724.1"/>
    <property type="molecule type" value="Genomic_DNA"/>
</dbReference>
<reference evidence="3" key="1">
    <citation type="journal article" date="2014" name="Int. J. Syst. Evol. Microbiol.">
        <title>Complete genome sequence of Corynebacterium casei LMG S-19264T (=DSM 44701T), isolated from a smear-ripened cheese.</title>
        <authorList>
            <consortium name="US DOE Joint Genome Institute (JGI-PGF)"/>
            <person name="Walter F."/>
            <person name="Albersmeier A."/>
            <person name="Kalinowski J."/>
            <person name="Ruckert C."/>
        </authorList>
    </citation>
    <scope>NUCLEOTIDE SEQUENCE</scope>
    <source>
        <strain evidence="3">JCM 3302</strain>
    </source>
</reference>
<feature type="region of interest" description="Disordered" evidence="1">
    <location>
        <begin position="79"/>
        <end position="115"/>
    </location>
</feature>